<comment type="catalytic activity">
    <reaction evidence="8">
        <text>fluoride(in) = fluoride(out)</text>
        <dbReference type="Rhea" id="RHEA:76159"/>
        <dbReference type="ChEBI" id="CHEBI:17051"/>
    </reaction>
    <physiologicalReaction direction="left-to-right" evidence="8">
        <dbReference type="Rhea" id="RHEA:76160"/>
    </physiologicalReaction>
</comment>
<dbReference type="GO" id="GO:0046872">
    <property type="term" value="F:metal ion binding"/>
    <property type="evidence" value="ECO:0007669"/>
    <property type="project" value="UniProtKB-KW"/>
</dbReference>
<proteinExistence type="inferred from homology"/>
<evidence type="ECO:0000256" key="3">
    <source>
        <dbReference type="ARBA" id="ARBA00022692"/>
    </source>
</evidence>
<keyword evidence="5 10" id="KW-0472">Membrane</keyword>
<evidence type="ECO:0000256" key="4">
    <source>
        <dbReference type="ARBA" id="ARBA00022989"/>
    </source>
</evidence>
<evidence type="ECO:0000256" key="2">
    <source>
        <dbReference type="ARBA" id="ARBA00022475"/>
    </source>
</evidence>
<dbReference type="HAMAP" id="MF_00454">
    <property type="entry name" value="FluC"/>
    <property type="match status" value="1"/>
</dbReference>
<name>A0A366K9L9_9BIFI</name>
<dbReference type="PANTHER" id="PTHR28259:SF1">
    <property type="entry name" value="FLUORIDE EXPORT PROTEIN 1-RELATED"/>
    <property type="match status" value="1"/>
</dbReference>
<keyword evidence="10" id="KW-0813">Transport</keyword>
<reference evidence="11 12" key="1">
    <citation type="submission" date="2017-10" db="EMBL/GenBank/DDBJ databases">
        <title>Bifidobacterium xylocopum sp. nov. and Bifidobacterium aemilianum sp. nov., from the carpenter bee (Xylocopa violacea) digestive tract.</title>
        <authorList>
            <person name="Alberoni D."/>
            <person name="Baffoni L."/>
            <person name="Di Gioia D."/>
            <person name="Gaggia F."/>
            <person name="Biavati B."/>
        </authorList>
    </citation>
    <scope>NUCLEOTIDE SEQUENCE [LARGE SCALE GENOMIC DNA]</scope>
    <source>
        <strain evidence="11 12">XV10</strain>
    </source>
</reference>
<dbReference type="Pfam" id="PF02537">
    <property type="entry name" value="CRCB"/>
    <property type="match status" value="1"/>
</dbReference>
<dbReference type="Proteomes" id="UP000252530">
    <property type="component" value="Unassembled WGS sequence"/>
</dbReference>
<dbReference type="GO" id="GO:0005886">
    <property type="term" value="C:plasma membrane"/>
    <property type="evidence" value="ECO:0007669"/>
    <property type="project" value="UniProtKB-SubCell"/>
</dbReference>
<evidence type="ECO:0000256" key="10">
    <source>
        <dbReference type="HAMAP-Rule" id="MF_00454"/>
    </source>
</evidence>
<comment type="activity regulation">
    <text evidence="10">Na(+) is not transported, but it plays an essential structural role and its presence is essential for fluoride channel function.</text>
</comment>
<evidence type="ECO:0000256" key="7">
    <source>
        <dbReference type="ARBA" id="ARBA00035120"/>
    </source>
</evidence>
<comment type="caution">
    <text evidence="11">The sequence shown here is derived from an EMBL/GenBank/DDBJ whole genome shotgun (WGS) entry which is preliminary data.</text>
</comment>
<dbReference type="RefSeq" id="WP_113860071.1">
    <property type="nucleotide sequence ID" value="NZ_PDCG01000003.1"/>
</dbReference>
<evidence type="ECO:0000256" key="6">
    <source>
        <dbReference type="ARBA" id="ARBA00023303"/>
    </source>
</evidence>
<keyword evidence="2 10" id="KW-1003">Cell membrane</keyword>
<evidence type="ECO:0000256" key="9">
    <source>
        <dbReference type="ARBA" id="ARBA00049940"/>
    </source>
</evidence>
<comment type="subcellular location">
    <subcellularLocation>
        <location evidence="1 10">Cell membrane</location>
        <topology evidence="1 10">Multi-pass membrane protein</topology>
    </subcellularLocation>
</comment>
<feature type="binding site" evidence="10">
    <location>
        <position position="74"/>
    </location>
    <ligand>
        <name>Na(+)</name>
        <dbReference type="ChEBI" id="CHEBI:29101"/>
        <note>structural</note>
    </ligand>
</feature>
<evidence type="ECO:0000256" key="8">
    <source>
        <dbReference type="ARBA" id="ARBA00035585"/>
    </source>
</evidence>
<comment type="function">
    <text evidence="9 10">Fluoride-specific ion channel. Important for reducing fluoride concentration in the cell, thus reducing its toxicity.</text>
</comment>
<feature type="transmembrane region" description="Helical" evidence="10">
    <location>
        <begin position="63"/>
        <end position="83"/>
    </location>
</feature>
<dbReference type="EMBL" id="PDCG01000003">
    <property type="protein sequence ID" value="RBP97823.1"/>
    <property type="molecule type" value="Genomic_DNA"/>
</dbReference>
<gene>
    <name evidence="10" type="primary">fluC</name>
    <name evidence="10" type="synonym">crcB</name>
    <name evidence="11" type="ORF">CRD60_04315</name>
</gene>
<dbReference type="PANTHER" id="PTHR28259">
    <property type="entry name" value="FLUORIDE EXPORT PROTEIN 1-RELATED"/>
    <property type="match status" value="1"/>
</dbReference>
<dbReference type="InterPro" id="IPR003691">
    <property type="entry name" value="FluC"/>
</dbReference>
<evidence type="ECO:0000313" key="11">
    <source>
        <dbReference type="EMBL" id="RBP97823.1"/>
    </source>
</evidence>
<dbReference type="AlphaFoldDB" id="A0A366K9L9"/>
<keyword evidence="3 10" id="KW-0812">Transmembrane</keyword>
<comment type="similarity">
    <text evidence="7 10">Belongs to the fluoride channel Fluc/FEX (TC 1.A.43) family.</text>
</comment>
<dbReference type="OrthoDB" id="5148600at2"/>
<keyword evidence="12" id="KW-1185">Reference proteome</keyword>
<evidence type="ECO:0000256" key="5">
    <source>
        <dbReference type="ARBA" id="ARBA00023136"/>
    </source>
</evidence>
<keyword evidence="6 10" id="KW-0407">Ion channel</keyword>
<keyword evidence="10" id="KW-0479">Metal-binding</keyword>
<accession>A0A366K9L9</accession>
<feature type="transmembrane region" description="Helical" evidence="10">
    <location>
        <begin position="95"/>
        <end position="119"/>
    </location>
</feature>
<organism evidence="11 12">
    <name type="scientific">Bifidobacterium aemilianum</name>
    <dbReference type="NCBI Taxonomy" id="2493120"/>
    <lineage>
        <taxon>Bacteria</taxon>
        <taxon>Bacillati</taxon>
        <taxon>Actinomycetota</taxon>
        <taxon>Actinomycetes</taxon>
        <taxon>Bifidobacteriales</taxon>
        <taxon>Bifidobacteriaceae</taxon>
        <taxon>Bifidobacterium</taxon>
    </lineage>
</organism>
<evidence type="ECO:0000256" key="1">
    <source>
        <dbReference type="ARBA" id="ARBA00004651"/>
    </source>
</evidence>
<keyword evidence="10" id="KW-0915">Sodium</keyword>
<dbReference type="GO" id="GO:0062054">
    <property type="term" value="F:fluoride channel activity"/>
    <property type="evidence" value="ECO:0007669"/>
    <property type="project" value="UniProtKB-UniRule"/>
</dbReference>
<sequence length="120" mass="12812">MTLFLLVSICGGVGSVVRFIVNAALGRRWGWLFPLPTMLINMLACFCVGLAAAAYAKQSMGQAAYLLLVTGFFGGFSTFSSAINEVHGLLAARHWAMALAYALLTILLPLACVAAGWWLL</sequence>
<evidence type="ECO:0000313" key="12">
    <source>
        <dbReference type="Proteomes" id="UP000252530"/>
    </source>
</evidence>
<dbReference type="GO" id="GO:0140114">
    <property type="term" value="P:cellular detoxification of fluoride"/>
    <property type="evidence" value="ECO:0007669"/>
    <property type="project" value="UniProtKB-UniRule"/>
</dbReference>
<keyword evidence="4 10" id="KW-1133">Transmembrane helix</keyword>
<protein>
    <recommendedName>
        <fullName evidence="10">Fluoride-specific ion channel FluC</fullName>
    </recommendedName>
</protein>
<keyword evidence="10" id="KW-0406">Ion transport</keyword>
<feature type="transmembrane region" description="Helical" evidence="10">
    <location>
        <begin position="33"/>
        <end position="56"/>
    </location>
</feature>
<feature type="binding site" evidence="10">
    <location>
        <position position="77"/>
    </location>
    <ligand>
        <name>Na(+)</name>
        <dbReference type="ChEBI" id="CHEBI:29101"/>
        <note>structural</note>
    </ligand>
</feature>